<keyword evidence="1" id="KW-0175">Coiled coil</keyword>
<proteinExistence type="predicted"/>
<name>A0A383D8I9_9ZZZZ</name>
<reference evidence="2" key="1">
    <citation type="submission" date="2018-05" db="EMBL/GenBank/DDBJ databases">
        <authorList>
            <person name="Lanie J.A."/>
            <person name="Ng W.-L."/>
            <person name="Kazmierczak K.M."/>
            <person name="Andrzejewski T.M."/>
            <person name="Davidsen T.M."/>
            <person name="Wayne K.J."/>
            <person name="Tettelin H."/>
            <person name="Glass J.I."/>
            <person name="Rusch D."/>
            <person name="Podicherti R."/>
            <person name="Tsui H.-C.T."/>
            <person name="Winkler M.E."/>
        </authorList>
    </citation>
    <scope>NUCLEOTIDE SEQUENCE</scope>
</reference>
<feature type="coiled-coil region" evidence="1">
    <location>
        <begin position="101"/>
        <end position="128"/>
    </location>
</feature>
<evidence type="ECO:0008006" key="3">
    <source>
        <dbReference type="Google" id="ProtNLM"/>
    </source>
</evidence>
<dbReference type="AlphaFoldDB" id="A0A383D8I9"/>
<feature type="non-terminal residue" evidence="2">
    <location>
        <position position="1"/>
    </location>
</feature>
<evidence type="ECO:0000313" key="2">
    <source>
        <dbReference type="EMBL" id="SVE40802.1"/>
    </source>
</evidence>
<gene>
    <name evidence="2" type="ORF">METZ01_LOCUS493656</name>
</gene>
<accession>A0A383D8I9</accession>
<evidence type="ECO:0000256" key="1">
    <source>
        <dbReference type="SAM" id="Coils"/>
    </source>
</evidence>
<protein>
    <recommendedName>
        <fullName evidence="3">DUF349 domain-containing protein</fullName>
    </recommendedName>
</protein>
<dbReference type="EMBL" id="UINC01215212">
    <property type="protein sequence ID" value="SVE40802.1"/>
    <property type="molecule type" value="Genomic_DNA"/>
</dbReference>
<organism evidence="2">
    <name type="scientific">marine metagenome</name>
    <dbReference type="NCBI Taxonomy" id="408172"/>
    <lineage>
        <taxon>unclassified sequences</taxon>
        <taxon>metagenomes</taxon>
        <taxon>ecological metagenomes</taxon>
    </lineage>
</organism>
<sequence length="140" mass="16341">FKSTCNYFFNKIDETKANKLKESKKNRASQNKFLKEIEKDKSKKEIDINKLINKWKGLGQADSQTELKFEKTIIKALLSEGFNEKESKIKFLEVKSNTMNNVEKNKKMSGLIKELDNLKKELSTLENNLSFSYYSTNLLE</sequence>